<evidence type="ECO:0000313" key="2">
    <source>
        <dbReference type="EMBL" id="PPR08121.1"/>
    </source>
</evidence>
<evidence type="ECO:0000313" key="3">
    <source>
        <dbReference type="Proteomes" id="UP000284842"/>
    </source>
</evidence>
<evidence type="ECO:0000256" key="1">
    <source>
        <dbReference type="SAM" id="MobiDB-lite"/>
    </source>
</evidence>
<gene>
    <name evidence="2" type="ORF">CVT24_012365</name>
</gene>
<dbReference type="AlphaFoldDB" id="A0A409YYN7"/>
<feature type="region of interest" description="Disordered" evidence="1">
    <location>
        <begin position="136"/>
        <end position="157"/>
    </location>
</feature>
<feature type="region of interest" description="Disordered" evidence="1">
    <location>
        <begin position="178"/>
        <end position="229"/>
    </location>
</feature>
<feature type="non-terminal residue" evidence="2">
    <location>
        <position position="1"/>
    </location>
</feature>
<keyword evidence="3" id="KW-1185">Reference proteome</keyword>
<accession>A0A409YYN7</accession>
<dbReference type="InParanoid" id="A0A409YYN7"/>
<sequence length="229" mass="24721">GVGIHVDKLVLTEDVEVVGSFLIQIPPSLPNYYGCGELLQITEAWVIAGLCTSSTGLTEPWGCPPDRAIKAAVAVPGPVQTKVEQAIKCEVVGSKSTTPFICASTLYKRLAHPRAATPWFFTEIVRRRTKPLYRHPHIQKGSSMGGDELGSVTDGDDKHVPFDKSLLTDGAWRDLDMAPALQRGRKPATDTLEPPRPAPESPARSCIDLTLSSPPPDRTEATSEAENIS</sequence>
<dbReference type="OrthoDB" id="3221775at2759"/>
<reference evidence="2 3" key="1">
    <citation type="journal article" date="2018" name="Evol. Lett.">
        <title>Horizontal gene cluster transfer increased hallucinogenic mushroom diversity.</title>
        <authorList>
            <person name="Reynolds H.T."/>
            <person name="Vijayakumar V."/>
            <person name="Gluck-Thaler E."/>
            <person name="Korotkin H.B."/>
            <person name="Matheny P.B."/>
            <person name="Slot J.C."/>
        </authorList>
    </citation>
    <scope>NUCLEOTIDE SEQUENCE [LARGE SCALE GENOMIC DNA]</scope>
    <source>
        <strain evidence="2 3">2629</strain>
    </source>
</reference>
<dbReference type="EMBL" id="NHTK01000138">
    <property type="protein sequence ID" value="PPR08121.1"/>
    <property type="molecule type" value="Genomic_DNA"/>
</dbReference>
<feature type="non-terminal residue" evidence="2">
    <location>
        <position position="229"/>
    </location>
</feature>
<dbReference type="Proteomes" id="UP000284842">
    <property type="component" value="Unassembled WGS sequence"/>
</dbReference>
<organism evidence="2 3">
    <name type="scientific">Panaeolus cyanescens</name>
    <dbReference type="NCBI Taxonomy" id="181874"/>
    <lineage>
        <taxon>Eukaryota</taxon>
        <taxon>Fungi</taxon>
        <taxon>Dikarya</taxon>
        <taxon>Basidiomycota</taxon>
        <taxon>Agaricomycotina</taxon>
        <taxon>Agaricomycetes</taxon>
        <taxon>Agaricomycetidae</taxon>
        <taxon>Agaricales</taxon>
        <taxon>Agaricineae</taxon>
        <taxon>Galeropsidaceae</taxon>
        <taxon>Panaeolus</taxon>
    </lineage>
</organism>
<comment type="caution">
    <text evidence="2">The sequence shown here is derived from an EMBL/GenBank/DDBJ whole genome shotgun (WGS) entry which is preliminary data.</text>
</comment>
<proteinExistence type="predicted"/>
<protein>
    <submittedName>
        <fullName evidence="2">Uncharacterized protein</fullName>
    </submittedName>
</protein>
<name>A0A409YYN7_9AGAR</name>